<dbReference type="EMBL" id="AMQN01002456">
    <property type="status" value="NOT_ANNOTATED_CDS"/>
    <property type="molecule type" value="Genomic_DNA"/>
</dbReference>
<evidence type="ECO:0000313" key="2">
    <source>
        <dbReference type="EnsemblMetazoa" id="CapteP203022"/>
    </source>
</evidence>
<dbReference type="EMBL" id="KB309217">
    <property type="protein sequence ID" value="ELT95132.1"/>
    <property type="molecule type" value="Genomic_DNA"/>
</dbReference>
<evidence type="ECO:0000313" key="3">
    <source>
        <dbReference type="Proteomes" id="UP000014760"/>
    </source>
</evidence>
<dbReference type="EnsemblMetazoa" id="CapteT203022">
    <property type="protein sequence ID" value="CapteP203022"/>
    <property type="gene ID" value="CapteG203022"/>
</dbReference>
<gene>
    <name evidence="1" type="ORF">CAPTEDRAFT_203022</name>
</gene>
<evidence type="ECO:0000313" key="1">
    <source>
        <dbReference type="EMBL" id="ELT95132.1"/>
    </source>
</evidence>
<keyword evidence="3" id="KW-1185">Reference proteome</keyword>
<name>R7TNL2_CAPTE</name>
<dbReference type="AlphaFoldDB" id="R7TNL2"/>
<sequence>MGCSSPGVDPNSHPKHALKSMVRTLLCKSIAAQYCPYLIWRTKCANARTCVFEESHVFGFSCTIVDDQILRRGRKSTIFISNRSSLLDDEARFAIICEGVTVLPDIPILEALAGLISILLKVNPEEGSKIAFAQKKRRITSMRPKLQVLVTNFGITSMHPKLQVLVTNFGITSMHPKLQVLVTNFGITSMHPKLQVLVTNFGITSMHPKLQVLVTNFGITSMQKKQLS</sequence>
<reference evidence="2" key="3">
    <citation type="submission" date="2015-06" db="UniProtKB">
        <authorList>
            <consortium name="EnsemblMetazoa"/>
        </authorList>
    </citation>
    <scope>IDENTIFICATION</scope>
</reference>
<accession>R7TNL2</accession>
<dbReference type="Proteomes" id="UP000014760">
    <property type="component" value="Unassembled WGS sequence"/>
</dbReference>
<dbReference type="HOGENOM" id="CLU_1215782_0_0_1"/>
<reference evidence="1 3" key="2">
    <citation type="journal article" date="2013" name="Nature">
        <title>Insights into bilaterian evolution from three spiralian genomes.</title>
        <authorList>
            <person name="Simakov O."/>
            <person name="Marletaz F."/>
            <person name="Cho S.J."/>
            <person name="Edsinger-Gonzales E."/>
            <person name="Havlak P."/>
            <person name="Hellsten U."/>
            <person name="Kuo D.H."/>
            <person name="Larsson T."/>
            <person name="Lv J."/>
            <person name="Arendt D."/>
            <person name="Savage R."/>
            <person name="Osoegawa K."/>
            <person name="de Jong P."/>
            <person name="Grimwood J."/>
            <person name="Chapman J.A."/>
            <person name="Shapiro H."/>
            <person name="Aerts A."/>
            <person name="Otillar R.P."/>
            <person name="Terry A.Y."/>
            <person name="Boore J.L."/>
            <person name="Grigoriev I.V."/>
            <person name="Lindberg D.R."/>
            <person name="Seaver E.C."/>
            <person name="Weisblat D.A."/>
            <person name="Putnam N.H."/>
            <person name="Rokhsar D.S."/>
        </authorList>
    </citation>
    <scope>NUCLEOTIDE SEQUENCE</scope>
    <source>
        <strain evidence="1 3">I ESC-2004</strain>
    </source>
</reference>
<reference evidence="3" key="1">
    <citation type="submission" date="2012-12" db="EMBL/GenBank/DDBJ databases">
        <authorList>
            <person name="Hellsten U."/>
            <person name="Grimwood J."/>
            <person name="Chapman J.A."/>
            <person name="Shapiro H."/>
            <person name="Aerts A."/>
            <person name="Otillar R.P."/>
            <person name="Terry A.Y."/>
            <person name="Boore J.L."/>
            <person name="Simakov O."/>
            <person name="Marletaz F."/>
            <person name="Cho S.-J."/>
            <person name="Edsinger-Gonzales E."/>
            <person name="Havlak P."/>
            <person name="Kuo D.-H."/>
            <person name="Larsson T."/>
            <person name="Lv J."/>
            <person name="Arendt D."/>
            <person name="Savage R."/>
            <person name="Osoegawa K."/>
            <person name="de Jong P."/>
            <person name="Lindberg D.R."/>
            <person name="Seaver E.C."/>
            <person name="Weisblat D.A."/>
            <person name="Putnam N.H."/>
            <person name="Grigoriev I.V."/>
            <person name="Rokhsar D.S."/>
        </authorList>
    </citation>
    <scope>NUCLEOTIDE SEQUENCE</scope>
    <source>
        <strain evidence="3">I ESC-2004</strain>
    </source>
</reference>
<organism evidence="1">
    <name type="scientific">Capitella teleta</name>
    <name type="common">Polychaete worm</name>
    <dbReference type="NCBI Taxonomy" id="283909"/>
    <lineage>
        <taxon>Eukaryota</taxon>
        <taxon>Metazoa</taxon>
        <taxon>Spiralia</taxon>
        <taxon>Lophotrochozoa</taxon>
        <taxon>Annelida</taxon>
        <taxon>Polychaeta</taxon>
        <taxon>Sedentaria</taxon>
        <taxon>Scolecida</taxon>
        <taxon>Capitellidae</taxon>
        <taxon>Capitella</taxon>
    </lineage>
</organism>
<proteinExistence type="predicted"/>
<protein>
    <submittedName>
        <fullName evidence="1 2">Uncharacterized protein</fullName>
    </submittedName>
</protein>
<dbReference type="EMBL" id="AMQN01002457">
    <property type="status" value="NOT_ANNOTATED_CDS"/>
    <property type="molecule type" value="Genomic_DNA"/>
</dbReference>